<proteinExistence type="predicted"/>
<organism evidence="2 3">
    <name type="scientific">Ilex paraguariensis</name>
    <name type="common">yerba mate</name>
    <dbReference type="NCBI Taxonomy" id="185542"/>
    <lineage>
        <taxon>Eukaryota</taxon>
        <taxon>Viridiplantae</taxon>
        <taxon>Streptophyta</taxon>
        <taxon>Embryophyta</taxon>
        <taxon>Tracheophyta</taxon>
        <taxon>Spermatophyta</taxon>
        <taxon>Magnoliopsida</taxon>
        <taxon>eudicotyledons</taxon>
        <taxon>Gunneridae</taxon>
        <taxon>Pentapetalae</taxon>
        <taxon>asterids</taxon>
        <taxon>campanulids</taxon>
        <taxon>Aquifoliales</taxon>
        <taxon>Aquifoliaceae</taxon>
        <taxon>Ilex</taxon>
    </lineage>
</organism>
<gene>
    <name evidence="2" type="ORF">ILEXP_LOCUS20841</name>
</gene>
<feature type="compositionally biased region" description="Polar residues" evidence="1">
    <location>
        <begin position="226"/>
        <end position="242"/>
    </location>
</feature>
<comment type="caution">
    <text evidence="2">The sequence shown here is derived from an EMBL/GenBank/DDBJ whole genome shotgun (WGS) entry which is preliminary data.</text>
</comment>
<protein>
    <submittedName>
        <fullName evidence="2">Uncharacterized protein</fullName>
    </submittedName>
</protein>
<sequence>MQGRNYVPGVFYQRTNPLQHFRMENGGIALARNSLESDHAQILPQHPFPRSFDIKNLSSRQQLLFSSKHGMSRASPLISNDITQANNLINKTMFQTQDKSSTLNRIDVMDVRTRNGSLRGSQFLEDKKWPPRESIGNQWKAKRIVTDNIQASTISQPPMHQNGTTLIKTDFETPFRFELNQKRKLKHKEWLPDLQLGLSQSLGKHDEKTPEINTMLSLSLSPSSSKHTSTMQPTKATLSEYR</sequence>
<dbReference type="AlphaFoldDB" id="A0ABC8S637"/>
<evidence type="ECO:0000256" key="1">
    <source>
        <dbReference type="SAM" id="MobiDB-lite"/>
    </source>
</evidence>
<accession>A0ABC8S637</accession>
<evidence type="ECO:0000313" key="2">
    <source>
        <dbReference type="EMBL" id="CAK9152615.1"/>
    </source>
</evidence>
<feature type="region of interest" description="Disordered" evidence="1">
    <location>
        <begin position="218"/>
        <end position="242"/>
    </location>
</feature>
<name>A0ABC8S637_9AQUA</name>
<dbReference type="Proteomes" id="UP001642360">
    <property type="component" value="Unassembled WGS sequence"/>
</dbReference>
<dbReference type="EMBL" id="CAUOFW020002280">
    <property type="protein sequence ID" value="CAK9152615.1"/>
    <property type="molecule type" value="Genomic_DNA"/>
</dbReference>
<keyword evidence="3" id="KW-1185">Reference proteome</keyword>
<evidence type="ECO:0000313" key="3">
    <source>
        <dbReference type="Proteomes" id="UP001642360"/>
    </source>
</evidence>
<reference evidence="2 3" key="1">
    <citation type="submission" date="2024-02" db="EMBL/GenBank/DDBJ databases">
        <authorList>
            <person name="Vignale AGUSTIN F."/>
            <person name="Sosa J E."/>
            <person name="Modenutti C."/>
        </authorList>
    </citation>
    <scope>NUCLEOTIDE SEQUENCE [LARGE SCALE GENOMIC DNA]</scope>
</reference>